<dbReference type="Pfam" id="PF02065">
    <property type="entry name" value="Melibiase"/>
    <property type="match status" value="1"/>
</dbReference>
<dbReference type="CDD" id="cd14791">
    <property type="entry name" value="GH36"/>
    <property type="match status" value="1"/>
</dbReference>
<dbReference type="Proteomes" id="UP000823892">
    <property type="component" value="Unassembled WGS sequence"/>
</dbReference>
<reference evidence="1" key="1">
    <citation type="journal article" date="2021" name="PeerJ">
        <title>Extensive microbial diversity within the chicken gut microbiome revealed by metagenomics and culture.</title>
        <authorList>
            <person name="Gilroy R."/>
            <person name="Ravi A."/>
            <person name="Getino M."/>
            <person name="Pursley I."/>
            <person name="Horton D.L."/>
            <person name="Alikhan N.F."/>
            <person name="Baker D."/>
            <person name="Gharbi K."/>
            <person name="Hall N."/>
            <person name="Watson M."/>
            <person name="Adriaenssens E.M."/>
            <person name="Foster-Nyarko E."/>
            <person name="Jarju S."/>
            <person name="Secka A."/>
            <person name="Antonio M."/>
            <person name="Oren A."/>
            <person name="Chaudhuri R.R."/>
            <person name="La Ragione R."/>
            <person name="Hildebrand F."/>
            <person name="Pallen M.J."/>
        </authorList>
    </citation>
    <scope>NUCLEOTIDE SEQUENCE</scope>
    <source>
        <strain evidence="1">ChiBcec6-4105</strain>
    </source>
</reference>
<feature type="non-terminal residue" evidence="1">
    <location>
        <position position="1"/>
    </location>
</feature>
<dbReference type="Gene3D" id="2.70.98.60">
    <property type="entry name" value="alpha-galactosidase from lactobacil brevis"/>
    <property type="match status" value="1"/>
</dbReference>
<dbReference type="EMBL" id="DWUY01000125">
    <property type="protein sequence ID" value="HJD28491.1"/>
    <property type="molecule type" value="Genomic_DNA"/>
</dbReference>
<protein>
    <submittedName>
        <fullName evidence="1">Alpha-galactosidase</fullName>
    </submittedName>
</protein>
<evidence type="ECO:0000313" key="2">
    <source>
        <dbReference type="Proteomes" id="UP000823892"/>
    </source>
</evidence>
<dbReference type="InterPro" id="IPR002252">
    <property type="entry name" value="Glyco_hydro_36"/>
</dbReference>
<dbReference type="SUPFAM" id="SSF51445">
    <property type="entry name" value="(Trans)glycosidases"/>
    <property type="match status" value="1"/>
</dbReference>
<dbReference type="InterPro" id="IPR017853">
    <property type="entry name" value="GH"/>
</dbReference>
<dbReference type="GO" id="GO:0016052">
    <property type="term" value="P:carbohydrate catabolic process"/>
    <property type="evidence" value="ECO:0007669"/>
    <property type="project" value="InterPro"/>
</dbReference>
<gene>
    <name evidence="1" type="ORF">H9914_05800</name>
</gene>
<proteinExistence type="predicted"/>
<dbReference type="AlphaFoldDB" id="A0A9D2QV12"/>
<dbReference type="InterPro" id="IPR013785">
    <property type="entry name" value="Aldolase_TIM"/>
</dbReference>
<dbReference type="GO" id="GO:0004557">
    <property type="term" value="F:alpha-galactosidase activity"/>
    <property type="evidence" value="ECO:0007669"/>
    <property type="project" value="InterPro"/>
</dbReference>
<dbReference type="InterPro" id="IPR038417">
    <property type="entry name" value="Alpga-gal_N_sf"/>
</dbReference>
<accession>A0A9D2QV12</accession>
<dbReference type="Gene3D" id="3.20.20.70">
    <property type="entry name" value="Aldolase class I"/>
    <property type="match status" value="1"/>
</dbReference>
<comment type="caution">
    <text evidence="1">The sequence shown here is derived from an EMBL/GenBank/DDBJ whole genome shotgun (WGS) entry which is preliminary data.</text>
</comment>
<reference evidence="1" key="2">
    <citation type="submission" date="2021-04" db="EMBL/GenBank/DDBJ databases">
        <authorList>
            <person name="Gilroy R."/>
        </authorList>
    </citation>
    <scope>NUCLEOTIDE SEQUENCE</scope>
    <source>
        <strain evidence="1">ChiBcec6-4105</strain>
    </source>
</reference>
<sequence length="597" mass="68100">GYKGVHNLLWNKEADTLQVYVEFYNESENPVTLEMLESFSVGGISPFLSGDGAEHLYMHRVRGVWSAEGRLETLPLEQLQLEPSWAPGHAVRCERFGSIGSLTVNKFFPCVVIEDRKNHVYWGAQLAHNASWQMEVYRRDEAVSISGGIADREFGHWMKLVKPGESFSTPAAILSTAANMETDEFFQRLTSGQECALKQLPDTEKDLPLIFNEYCTTWGNPSQENIEGILEAIQDKGFSYFVIDCGWYKTEGVPWSDSMGDYLPSSELFPEGLKKMAAEIRKVGMIPGLWFEIDNVGRLAEAYNKEEHLLKRDGFVLSTETRRFWDMRQEWVQNYLTEKVIGTLKTNGFGYIKMDYNDTLGIGCDGAESLGEGLRQNMEASYRFIEKIKDNIPGIIIENCASGGHKLEPKMMGISAMASFSDAHECVEIPIIAANLHRVILPRQSQIWAVVRKEDSIKRLVYSMCNTFFGRCCLSGDVTELNEEQWKAVDQGLEFYRIIAPVIKTGRTHYFGEMGKSWRNPVGWQGILRENDEAAFAVFHIFGGELPKKTFVQWEDKEYIIDKIYSDTEVCLEKNDRCLTFYPKDNWQAVAVYLKRK</sequence>
<organism evidence="1 2">
    <name type="scientific">Candidatus Blautia avicola</name>
    <dbReference type="NCBI Taxonomy" id="2838483"/>
    <lineage>
        <taxon>Bacteria</taxon>
        <taxon>Bacillati</taxon>
        <taxon>Bacillota</taxon>
        <taxon>Clostridia</taxon>
        <taxon>Lachnospirales</taxon>
        <taxon>Lachnospiraceae</taxon>
        <taxon>Blautia</taxon>
    </lineage>
</organism>
<evidence type="ECO:0000313" key="1">
    <source>
        <dbReference type="EMBL" id="HJD28491.1"/>
    </source>
</evidence>
<name>A0A9D2QV12_9FIRM</name>